<proteinExistence type="predicted"/>
<evidence type="ECO:0000313" key="2">
    <source>
        <dbReference type="Proteomes" id="UP000078540"/>
    </source>
</evidence>
<dbReference type="Proteomes" id="UP000078540">
    <property type="component" value="Unassembled WGS sequence"/>
</dbReference>
<dbReference type="EMBL" id="LKEW01000982">
    <property type="protein sequence ID" value="KYN45458.1"/>
    <property type="molecule type" value="Genomic_DNA"/>
</dbReference>
<accession>A0A151K1G3</accession>
<dbReference type="AlphaFoldDB" id="A0A151K1G3"/>
<reference evidence="1 2" key="1">
    <citation type="submission" date="2015-09" db="EMBL/GenBank/DDBJ databases">
        <title>Atta colombica WGS genome.</title>
        <authorList>
            <person name="Nygaard S."/>
            <person name="Hu H."/>
            <person name="Boomsma J."/>
            <person name="Zhang G."/>
        </authorList>
    </citation>
    <scope>NUCLEOTIDE SEQUENCE [LARGE SCALE GENOMIC DNA]</scope>
    <source>
        <strain evidence="1">Treedump-2</strain>
        <tissue evidence="1">Whole body</tissue>
    </source>
</reference>
<comment type="caution">
    <text evidence="1">The sequence shown here is derived from an EMBL/GenBank/DDBJ whole genome shotgun (WGS) entry which is preliminary data.</text>
</comment>
<keyword evidence="2" id="KW-1185">Reference proteome</keyword>
<feature type="non-terminal residue" evidence="1">
    <location>
        <position position="1"/>
    </location>
</feature>
<gene>
    <name evidence="1" type="ORF">ALC53_00016</name>
</gene>
<name>A0A151K1G3_9HYME</name>
<organism evidence="1 2">
    <name type="scientific">Atta colombica</name>
    <dbReference type="NCBI Taxonomy" id="520822"/>
    <lineage>
        <taxon>Eukaryota</taxon>
        <taxon>Metazoa</taxon>
        <taxon>Ecdysozoa</taxon>
        <taxon>Arthropoda</taxon>
        <taxon>Hexapoda</taxon>
        <taxon>Insecta</taxon>
        <taxon>Pterygota</taxon>
        <taxon>Neoptera</taxon>
        <taxon>Endopterygota</taxon>
        <taxon>Hymenoptera</taxon>
        <taxon>Apocrita</taxon>
        <taxon>Aculeata</taxon>
        <taxon>Formicoidea</taxon>
        <taxon>Formicidae</taxon>
        <taxon>Myrmicinae</taxon>
        <taxon>Atta</taxon>
    </lineage>
</organism>
<evidence type="ECO:0000313" key="1">
    <source>
        <dbReference type="EMBL" id="KYN45458.1"/>
    </source>
</evidence>
<protein>
    <submittedName>
        <fullName evidence="1">Uncharacterized protein</fullName>
    </submittedName>
</protein>
<sequence length="66" mass="7971">SSRREKFRIQSKELFFPITSSSVSWHECLDFSLIRQKQPKLNYLNIYVACLIPYPRINYHLLKLKI</sequence>